<gene>
    <name evidence="5" type="ORF">BJ998_002318</name>
</gene>
<dbReference type="Gene3D" id="3.40.630.10">
    <property type="entry name" value="Zn peptidases"/>
    <property type="match status" value="1"/>
</dbReference>
<dbReference type="Gene3D" id="1.10.10.10">
    <property type="entry name" value="Winged helix-like DNA-binding domain superfamily/Winged helix DNA-binding domain"/>
    <property type="match status" value="1"/>
</dbReference>
<feature type="binding site" evidence="1">
    <location>
        <position position="308"/>
    </location>
    <ligand>
        <name>Zn(2+)</name>
        <dbReference type="ChEBI" id="CHEBI:29105"/>
    </ligand>
</feature>
<dbReference type="SUPFAM" id="SSF53187">
    <property type="entry name" value="Zn-dependent exopeptidases"/>
    <property type="match status" value="1"/>
</dbReference>
<feature type="binding site" evidence="1">
    <location>
        <position position="172"/>
    </location>
    <ligand>
        <name>Zn(2+)</name>
        <dbReference type="ChEBI" id="CHEBI:29105"/>
    </ligand>
</feature>
<keyword evidence="1" id="KW-0479">Metal-binding</keyword>
<proteinExistence type="predicted"/>
<accession>A0A7W9KEH4</accession>
<keyword evidence="5" id="KW-0031">Aminopeptidase</keyword>
<feature type="domain" description="DUF2172" evidence="2">
    <location>
        <begin position="52"/>
        <end position="143"/>
    </location>
</feature>
<feature type="binding site" evidence="1">
    <location>
        <position position="178"/>
    </location>
    <ligand>
        <name>Zn(2+)</name>
        <dbReference type="ChEBI" id="CHEBI:29105"/>
    </ligand>
</feature>
<keyword evidence="5" id="KW-0378">Hydrolase</keyword>
<evidence type="ECO:0000259" key="3">
    <source>
        <dbReference type="Pfam" id="PF16221"/>
    </source>
</evidence>
<evidence type="ECO:0000256" key="1">
    <source>
        <dbReference type="PIRSR" id="PIRSR015244-50"/>
    </source>
</evidence>
<keyword evidence="6" id="KW-1185">Reference proteome</keyword>
<keyword evidence="1" id="KW-0862">Zinc</keyword>
<evidence type="ECO:0000313" key="6">
    <source>
        <dbReference type="Proteomes" id="UP000585638"/>
    </source>
</evidence>
<evidence type="ECO:0000259" key="2">
    <source>
        <dbReference type="Pfam" id="PF09940"/>
    </source>
</evidence>
<dbReference type="PIRSF" id="PIRSF015244">
    <property type="entry name" value="UCP015244"/>
    <property type="match status" value="1"/>
</dbReference>
<protein>
    <submittedName>
        <fullName evidence="5">Aminopeptidase-like protein</fullName>
    </submittedName>
</protein>
<reference evidence="5 6" key="1">
    <citation type="submission" date="2020-08" db="EMBL/GenBank/DDBJ databases">
        <title>Sequencing the genomes of 1000 actinobacteria strains.</title>
        <authorList>
            <person name="Klenk H.-P."/>
        </authorList>
    </citation>
    <scope>NUCLEOTIDE SEQUENCE [LARGE SCALE GENOMIC DNA]</scope>
    <source>
        <strain evidence="5 6">DSM 43851</strain>
    </source>
</reference>
<dbReference type="InterPro" id="IPR032589">
    <property type="entry name" value="DUF4910"/>
</dbReference>
<comment type="cofactor">
    <cofactor evidence="1">
        <name>Zn(2+)</name>
        <dbReference type="ChEBI" id="CHEBI:29105"/>
    </cofactor>
    <text evidence="1">Binds 1 zinc ion per subunit.</text>
</comment>
<dbReference type="Pfam" id="PF16254">
    <property type="entry name" value="DUF4910"/>
    <property type="match status" value="1"/>
</dbReference>
<feature type="domain" description="DUF4910" evidence="4">
    <location>
        <begin position="3"/>
        <end position="339"/>
    </location>
</feature>
<dbReference type="Proteomes" id="UP000585638">
    <property type="component" value="Unassembled WGS sequence"/>
</dbReference>
<dbReference type="Pfam" id="PF16221">
    <property type="entry name" value="HTH_47"/>
    <property type="match status" value="1"/>
</dbReference>
<dbReference type="EMBL" id="JACHIR010000001">
    <property type="protein sequence ID" value="MBB5891122.1"/>
    <property type="molecule type" value="Genomic_DNA"/>
</dbReference>
<dbReference type="InterPro" id="IPR032622">
    <property type="entry name" value="UCP01524_HTH"/>
</dbReference>
<evidence type="ECO:0000259" key="4">
    <source>
        <dbReference type="Pfam" id="PF16254"/>
    </source>
</evidence>
<comment type="caution">
    <text evidence="5">The sequence shown here is derived from an EMBL/GenBank/DDBJ whole genome shotgun (WGS) entry which is preliminary data.</text>
</comment>
<dbReference type="InterPro" id="IPR012353">
    <property type="entry name" value="UCP015244"/>
</dbReference>
<sequence length="417" mass="46467">MKELVERLYPVCRSITGNGLRRTLEIVGEHIELAVSEVPTGTPVLDWTVPREWNIRDAWVKDAGGRKVIDFAEHNLHVVGYSTPVHATMPLAELREHLHTLPDQPTLIPYRTSYYAETWGFCLRHDVLESLPDGDYEVFIDSTLEDGHLSYGEHVIPGELTDEIIFSCHVCHPSLANDNMASVAVAVELAERLAATKPRHTYRFIFAPGTIGAITWLARNFERVDRIRGGFTLACAGDRGSLTYKRSRRGDAPVDRAVEHVLRESGRPHRVLDFSPYGYDERQYCSPGFNLGVGSLTRTPYAGYPEYHTSGDNPDFVTEESMADTLETLCEVVAVLERDRRYVNLSPYGEPQLGRRGLYDSLGGRSDTKQAQMAMLWVLNLSDGDHSLLDIAQRAGLPFATVADAADALRGAGLVKE</sequence>
<dbReference type="Pfam" id="PF09940">
    <property type="entry name" value="DUF2172"/>
    <property type="match status" value="1"/>
</dbReference>
<dbReference type="GO" id="GO:0046872">
    <property type="term" value="F:metal ion binding"/>
    <property type="evidence" value="ECO:0007669"/>
    <property type="project" value="UniProtKB-KW"/>
</dbReference>
<dbReference type="InterPro" id="IPR036388">
    <property type="entry name" value="WH-like_DNA-bd_sf"/>
</dbReference>
<dbReference type="InterPro" id="IPR032610">
    <property type="entry name" value="DUF2172"/>
</dbReference>
<name>A0A7W9KEH4_9PSEU</name>
<dbReference type="AlphaFoldDB" id="A0A7W9KEH4"/>
<feature type="domain" description="UCP01524 winged helix-turn-helix" evidence="3">
    <location>
        <begin position="341"/>
        <end position="416"/>
    </location>
</feature>
<dbReference type="Gene3D" id="3.50.30.90">
    <property type="match status" value="1"/>
</dbReference>
<organism evidence="5 6">
    <name type="scientific">Kutzneria kofuensis</name>
    <dbReference type="NCBI Taxonomy" id="103725"/>
    <lineage>
        <taxon>Bacteria</taxon>
        <taxon>Bacillati</taxon>
        <taxon>Actinomycetota</taxon>
        <taxon>Actinomycetes</taxon>
        <taxon>Pseudonocardiales</taxon>
        <taxon>Pseudonocardiaceae</taxon>
        <taxon>Kutzneria</taxon>
    </lineage>
</organism>
<keyword evidence="5" id="KW-0645">Protease</keyword>
<evidence type="ECO:0000313" key="5">
    <source>
        <dbReference type="EMBL" id="MBB5891122.1"/>
    </source>
</evidence>
<dbReference type="RefSeq" id="WP_184861016.1">
    <property type="nucleotide sequence ID" value="NZ_JACHIR010000001.1"/>
</dbReference>
<dbReference type="GO" id="GO:0004177">
    <property type="term" value="F:aminopeptidase activity"/>
    <property type="evidence" value="ECO:0007669"/>
    <property type="project" value="UniProtKB-KW"/>
</dbReference>